<evidence type="ECO:0000313" key="6">
    <source>
        <dbReference type="EMBL" id="AGZ42983.1"/>
    </source>
</evidence>
<feature type="domain" description="LD-carboxypeptidase N-terminal" evidence="4">
    <location>
        <begin position="14"/>
        <end position="135"/>
    </location>
</feature>
<dbReference type="InterPro" id="IPR040921">
    <property type="entry name" value="Peptidase_S66C"/>
</dbReference>
<feature type="active site" description="Charge relay system" evidence="3">
    <location>
        <position position="223"/>
    </location>
</feature>
<dbReference type="PATRIC" id="fig|1246995.3.peg.4775"/>
<dbReference type="eggNOG" id="COG1619">
    <property type="taxonomic scope" value="Bacteria"/>
</dbReference>
<dbReference type="Pfam" id="PF17676">
    <property type="entry name" value="Peptidase_S66C"/>
    <property type="match status" value="1"/>
</dbReference>
<dbReference type="CDD" id="cd07062">
    <property type="entry name" value="Peptidase_S66_mccF_like"/>
    <property type="match status" value="1"/>
</dbReference>
<dbReference type="Proteomes" id="UP000017746">
    <property type="component" value="Chromosome"/>
</dbReference>
<dbReference type="GO" id="GO:0016787">
    <property type="term" value="F:hydrolase activity"/>
    <property type="evidence" value="ECO:0007669"/>
    <property type="project" value="UniProtKB-KW"/>
</dbReference>
<dbReference type="Gene3D" id="3.40.50.10740">
    <property type="entry name" value="Class I glutamine amidotransferase-like"/>
    <property type="match status" value="1"/>
</dbReference>
<keyword evidence="2" id="KW-0378">Hydrolase</keyword>
<accession>U5W150</accession>
<dbReference type="InterPro" id="IPR027478">
    <property type="entry name" value="LdcA_N"/>
</dbReference>
<dbReference type="HOGENOM" id="CLU_034346_3_1_11"/>
<dbReference type="PIRSF" id="PIRSF028757">
    <property type="entry name" value="LD-carboxypeptidase"/>
    <property type="match status" value="1"/>
</dbReference>
<feature type="active site" description="Nucleophile" evidence="3">
    <location>
        <position position="115"/>
    </location>
</feature>
<feature type="active site" description="Charge relay system" evidence="3">
    <location>
        <position position="294"/>
    </location>
</feature>
<dbReference type="InterPro" id="IPR040449">
    <property type="entry name" value="Peptidase_S66_N"/>
</dbReference>
<keyword evidence="7" id="KW-1185">Reference proteome</keyword>
<dbReference type="STRING" id="1246995.AFR_23565"/>
<dbReference type="PANTHER" id="PTHR30237:SF5">
    <property type="entry name" value="CARBOXYPEPTIDASE VC_A0337-RELATED"/>
    <property type="match status" value="1"/>
</dbReference>
<dbReference type="PANTHER" id="PTHR30237">
    <property type="entry name" value="MURAMOYLTETRAPEPTIDE CARBOXYPEPTIDASE"/>
    <property type="match status" value="1"/>
</dbReference>
<dbReference type="OrthoDB" id="9807329at2"/>
<protein>
    <submittedName>
        <fullName evidence="6">Microcin C7 self-immunity protein MccF</fullName>
    </submittedName>
</protein>
<dbReference type="AlphaFoldDB" id="U5W150"/>
<name>U5W150_9ACTN</name>
<organism evidence="6 7">
    <name type="scientific">Actinoplanes friuliensis DSM 7358</name>
    <dbReference type="NCBI Taxonomy" id="1246995"/>
    <lineage>
        <taxon>Bacteria</taxon>
        <taxon>Bacillati</taxon>
        <taxon>Actinomycetota</taxon>
        <taxon>Actinomycetes</taxon>
        <taxon>Micromonosporales</taxon>
        <taxon>Micromonosporaceae</taxon>
        <taxon>Actinoplanes</taxon>
    </lineage>
</organism>
<dbReference type="SUPFAM" id="SSF52317">
    <property type="entry name" value="Class I glutamine amidotransferase-like"/>
    <property type="match status" value="1"/>
</dbReference>
<evidence type="ECO:0000256" key="1">
    <source>
        <dbReference type="ARBA" id="ARBA00010233"/>
    </source>
</evidence>
<evidence type="ECO:0000259" key="4">
    <source>
        <dbReference type="Pfam" id="PF02016"/>
    </source>
</evidence>
<evidence type="ECO:0000259" key="5">
    <source>
        <dbReference type="Pfam" id="PF17676"/>
    </source>
</evidence>
<evidence type="ECO:0000313" key="7">
    <source>
        <dbReference type="Proteomes" id="UP000017746"/>
    </source>
</evidence>
<reference evidence="6 7" key="1">
    <citation type="journal article" date="2014" name="J. Biotechnol.">
        <title>Complete genome sequence of the actinobacterium Actinoplanes friuliensis HAG 010964, producer of the lipopeptide antibiotic friulimycin.</title>
        <authorList>
            <person name="Ruckert C."/>
            <person name="Szczepanowski R."/>
            <person name="Albersmeier A."/>
            <person name="Goesmann A."/>
            <person name="Fischer N."/>
            <person name="Steinkamper A."/>
            <person name="Puhler A."/>
            <person name="Biener R."/>
            <person name="Schwartz D."/>
            <person name="Kalinowski J."/>
        </authorList>
    </citation>
    <scope>NUCLEOTIDE SEQUENCE [LARGE SCALE GENOMIC DNA]</scope>
    <source>
        <strain evidence="6 7">DSM 7358</strain>
    </source>
</reference>
<dbReference type="EMBL" id="CP006272">
    <property type="protein sequence ID" value="AGZ42983.1"/>
    <property type="molecule type" value="Genomic_DNA"/>
</dbReference>
<dbReference type="Gene3D" id="3.50.30.60">
    <property type="entry name" value="LD-carboxypeptidase A C-terminal domain-like"/>
    <property type="match status" value="1"/>
</dbReference>
<dbReference type="Pfam" id="PF02016">
    <property type="entry name" value="Peptidase_S66"/>
    <property type="match status" value="1"/>
</dbReference>
<evidence type="ECO:0000256" key="2">
    <source>
        <dbReference type="ARBA" id="ARBA00022801"/>
    </source>
</evidence>
<dbReference type="InterPro" id="IPR003507">
    <property type="entry name" value="S66_fam"/>
</dbReference>
<dbReference type="InterPro" id="IPR029062">
    <property type="entry name" value="Class_I_gatase-like"/>
</dbReference>
<dbReference type="KEGG" id="afs:AFR_23565"/>
<evidence type="ECO:0000256" key="3">
    <source>
        <dbReference type="PIRSR" id="PIRSR028757-1"/>
    </source>
</evidence>
<feature type="domain" description="LD-carboxypeptidase C-terminal" evidence="5">
    <location>
        <begin position="189"/>
        <end position="309"/>
    </location>
</feature>
<dbReference type="InterPro" id="IPR027461">
    <property type="entry name" value="Carboxypeptidase_A_C_sf"/>
</dbReference>
<dbReference type="SUPFAM" id="SSF141986">
    <property type="entry name" value="LD-carboxypeptidase A C-terminal domain-like"/>
    <property type="match status" value="1"/>
</dbReference>
<sequence length="325" mass="34796">MLLQPRALKPGDLVVIASLSGPVHAVWESNLDRAVAVLEGMGFRVRRGPLLETGRHRWWSAATPAEIAAEFNALLRDPEVRAIVAHDGGQTALGYLDLIDFDAITADPKPILGYSDVSLLHLVIHARTGLVGFHADMATPGFGGSWRHLPATRRAELERLYSALLTSPEPIGPLPTTPSWECWRPGRAEGPLIGGVINRIALVQATPYALPLERFDGAVLFWEEFGGQAAYVWSYLHVLRHAGILDRIAGMVVGIPEAVDGLGTDGSSPTLAEIVLDVLGDRDIPVLGNVEVGHAGANLPMPVGVRVALDAGQRTLSLLEPAVHP</sequence>
<gene>
    <name evidence="6" type="ORF">AFR_23565</name>
</gene>
<comment type="similarity">
    <text evidence="1">Belongs to the peptidase S66 family.</text>
</comment>
<proteinExistence type="inferred from homology"/>
<dbReference type="RefSeq" id="WP_023363574.1">
    <property type="nucleotide sequence ID" value="NC_022657.1"/>
</dbReference>